<dbReference type="GO" id="GO:0003723">
    <property type="term" value="F:RNA binding"/>
    <property type="evidence" value="ECO:0007669"/>
    <property type="project" value="TreeGrafter"/>
</dbReference>
<reference evidence="3" key="2">
    <citation type="submission" date="2016-05" db="EMBL/GenBank/DDBJ databases">
        <title>Comparative analysis highlights variable genome content of wheat rusts and divergence of the mating loci.</title>
        <authorList>
            <person name="Cuomo C.A."/>
            <person name="Bakkeren G."/>
            <person name="Szabo L."/>
            <person name="Khalil H."/>
            <person name="Joly D."/>
            <person name="Goldberg J."/>
            <person name="Young S."/>
            <person name="Zeng Q."/>
            <person name="Fellers J."/>
        </authorList>
    </citation>
    <scope>NUCLEOTIDE SEQUENCE [LARGE SCALE GENOMIC DNA]</scope>
    <source>
        <strain evidence="3">1-1 BBBD Race 1</strain>
    </source>
</reference>
<proteinExistence type="inferred from homology"/>
<dbReference type="PANTHER" id="PTHR12341:SF7">
    <property type="entry name" value="5'-3' EXORIBONUCLEASE 1"/>
    <property type="match status" value="1"/>
</dbReference>
<dbReference type="InterPro" id="IPR004859">
    <property type="entry name" value="Xrn1_N"/>
</dbReference>
<dbReference type="OrthoDB" id="372487at2759"/>
<reference evidence="4" key="4">
    <citation type="submission" date="2025-05" db="UniProtKB">
        <authorList>
            <consortium name="EnsemblFungi"/>
        </authorList>
    </citation>
    <scope>IDENTIFICATION</scope>
    <source>
        <strain evidence="4">isolate 1-1 / race 1 (BBBD)</strain>
    </source>
</reference>
<dbReference type="STRING" id="630390.A0A180G596"/>
<evidence type="ECO:0000313" key="4">
    <source>
        <dbReference type="EnsemblFungi" id="PTTG_29291-t43_1-p1"/>
    </source>
</evidence>
<dbReference type="EMBL" id="ADAS02000288">
    <property type="protein sequence ID" value="OAV87764.1"/>
    <property type="molecule type" value="Genomic_DNA"/>
</dbReference>
<evidence type="ECO:0000256" key="1">
    <source>
        <dbReference type="ARBA" id="ARBA00038299"/>
    </source>
</evidence>
<dbReference type="GO" id="GO:0000956">
    <property type="term" value="P:nuclear-transcribed mRNA catabolic process"/>
    <property type="evidence" value="ECO:0007669"/>
    <property type="project" value="TreeGrafter"/>
</dbReference>
<dbReference type="GO" id="GO:0005634">
    <property type="term" value="C:nucleus"/>
    <property type="evidence" value="ECO:0007669"/>
    <property type="project" value="TreeGrafter"/>
</dbReference>
<dbReference type="AlphaFoldDB" id="A0A180G596"/>
<feature type="domain" description="Xrn1 N-terminal" evidence="2">
    <location>
        <begin position="1"/>
        <end position="43"/>
    </location>
</feature>
<dbReference type="InterPro" id="IPR027073">
    <property type="entry name" value="5_3_exoribonuclease"/>
</dbReference>
<dbReference type="Proteomes" id="UP000005240">
    <property type="component" value="Unassembled WGS sequence"/>
</dbReference>
<dbReference type="Gene3D" id="1.25.40.1050">
    <property type="match status" value="1"/>
</dbReference>
<accession>A0A180G596</accession>
<gene>
    <name evidence="3" type="ORF">PTTG_29291</name>
</gene>
<evidence type="ECO:0000259" key="2">
    <source>
        <dbReference type="Pfam" id="PF03159"/>
    </source>
</evidence>
<comment type="similarity">
    <text evidence="1">Belongs to the 5'-3' exonuclease family.</text>
</comment>
<organism evidence="3">
    <name type="scientific">Puccinia triticina (isolate 1-1 / race 1 (BBBD))</name>
    <name type="common">Brown leaf rust fungus</name>
    <dbReference type="NCBI Taxonomy" id="630390"/>
    <lineage>
        <taxon>Eukaryota</taxon>
        <taxon>Fungi</taxon>
        <taxon>Dikarya</taxon>
        <taxon>Basidiomycota</taxon>
        <taxon>Pucciniomycotina</taxon>
        <taxon>Pucciniomycetes</taxon>
        <taxon>Pucciniales</taxon>
        <taxon>Pucciniaceae</taxon>
        <taxon>Puccinia</taxon>
    </lineage>
</organism>
<name>A0A180G596_PUCT1</name>
<dbReference type="EnsemblFungi" id="PTTG_29291-t43_1">
    <property type="protein sequence ID" value="PTTG_29291-t43_1-p1"/>
    <property type="gene ID" value="PTTG_29291"/>
</dbReference>
<reference evidence="4 5" key="3">
    <citation type="journal article" date="2017" name="G3 (Bethesda)">
        <title>Comparative analysis highlights variable genome content of wheat rusts and divergence of the mating loci.</title>
        <authorList>
            <person name="Cuomo C.A."/>
            <person name="Bakkeren G."/>
            <person name="Khalil H.B."/>
            <person name="Panwar V."/>
            <person name="Joly D."/>
            <person name="Linning R."/>
            <person name="Sakthikumar S."/>
            <person name="Song X."/>
            <person name="Adiconis X."/>
            <person name="Fan L."/>
            <person name="Goldberg J.M."/>
            <person name="Levin J.Z."/>
            <person name="Young S."/>
            <person name="Zeng Q."/>
            <person name="Anikster Y."/>
            <person name="Bruce M."/>
            <person name="Wang M."/>
            <person name="Yin C."/>
            <person name="McCallum B."/>
            <person name="Szabo L.J."/>
            <person name="Hulbert S."/>
            <person name="Chen X."/>
            <person name="Fellers J.P."/>
        </authorList>
    </citation>
    <scope>NUCLEOTIDE SEQUENCE</scope>
    <source>
        <strain evidence="5">Isolate 1-1 / race 1 (BBBD)</strain>
        <strain evidence="4">isolate 1-1 / race 1 (BBBD)</strain>
    </source>
</reference>
<evidence type="ECO:0000313" key="5">
    <source>
        <dbReference type="Proteomes" id="UP000005240"/>
    </source>
</evidence>
<evidence type="ECO:0000313" key="3">
    <source>
        <dbReference type="EMBL" id="OAV87764.1"/>
    </source>
</evidence>
<dbReference type="PANTHER" id="PTHR12341">
    <property type="entry name" value="5'-&gt;3' EXORIBONUCLEASE"/>
    <property type="match status" value="1"/>
</dbReference>
<sequence length="49" mass="5731">MNQQRSRRFKTAKENQELIKKAIRKGEKLPYTTGFDSNCITPGLWLDAF</sequence>
<protein>
    <submittedName>
        <fullName evidence="4">XRN_N domain-containing protein</fullName>
    </submittedName>
</protein>
<dbReference type="GO" id="GO:0016075">
    <property type="term" value="P:rRNA catabolic process"/>
    <property type="evidence" value="ECO:0007669"/>
    <property type="project" value="TreeGrafter"/>
</dbReference>
<keyword evidence="5" id="KW-1185">Reference proteome</keyword>
<dbReference type="Pfam" id="PF03159">
    <property type="entry name" value="XRN_N"/>
    <property type="match status" value="1"/>
</dbReference>
<reference evidence="3" key="1">
    <citation type="submission" date="2009-11" db="EMBL/GenBank/DDBJ databases">
        <authorList>
            <consortium name="The Broad Institute Genome Sequencing Platform"/>
            <person name="Ward D."/>
            <person name="Feldgarden M."/>
            <person name="Earl A."/>
            <person name="Young S.K."/>
            <person name="Zeng Q."/>
            <person name="Koehrsen M."/>
            <person name="Alvarado L."/>
            <person name="Berlin A."/>
            <person name="Bochicchio J."/>
            <person name="Borenstein D."/>
            <person name="Chapman S.B."/>
            <person name="Chen Z."/>
            <person name="Engels R."/>
            <person name="Freedman E."/>
            <person name="Gellesch M."/>
            <person name="Goldberg J."/>
            <person name="Griggs A."/>
            <person name="Gujja S."/>
            <person name="Heilman E."/>
            <person name="Heiman D."/>
            <person name="Hepburn T."/>
            <person name="Howarth C."/>
            <person name="Jen D."/>
            <person name="Larson L."/>
            <person name="Lewis B."/>
            <person name="Mehta T."/>
            <person name="Park D."/>
            <person name="Pearson M."/>
            <person name="Roberts A."/>
            <person name="Saif S."/>
            <person name="Shea T."/>
            <person name="Shenoy N."/>
            <person name="Sisk P."/>
            <person name="Stolte C."/>
            <person name="Sykes S."/>
            <person name="Thomson T."/>
            <person name="Walk T."/>
            <person name="White J."/>
            <person name="Yandava C."/>
            <person name="Izard J."/>
            <person name="Baranova O.V."/>
            <person name="Blanton J.M."/>
            <person name="Tanner A.C."/>
            <person name="Dewhirst F.E."/>
            <person name="Haas B."/>
            <person name="Nusbaum C."/>
            <person name="Birren B."/>
        </authorList>
    </citation>
    <scope>NUCLEOTIDE SEQUENCE [LARGE SCALE GENOMIC DNA]</scope>
    <source>
        <strain evidence="3">1-1 BBBD Race 1</strain>
    </source>
</reference>
<dbReference type="GO" id="GO:0004534">
    <property type="term" value="F:5'-3' RNA exonuclease activity"/>
    <property type="evidence" value="ECO:0007669"/>
    <property type="project" value="TreeGrafter"/>
</dbReference>
<dbReference type="VEuPathDB" id="FungiDB:PTTG_29291"/>